<keyword evidence="2" id="KW-1003">Cell membrane</keyword>
<keyword evidence="8 11" id="KW-0472">Membrane</keyword>
<evidence type="ECO:0000256" key="11">
    <source>
        <dbReference type="SAM" id="Phobius"/>
    </source>
</evidence>
<evidence type="ECO:0000256" key="10">
    <source>
        <dbReference type="PROSITE-ProRule" id="PRU10141"/>
    </source>
</evidence>
<dbReference type="PROSITE" id="PS50011">
    <property type="entry name" value="PROTEIN_KINASE_DOM"/>
    <property type="match status" value="1"/>
</dbReference>
<keyword evidence="5 10" id="KW-0547">Nucleotide-binding</keyword>
<dbReference type="InterPro" id="IPR000719">
    <property type="entry name" value="Prot_kinase_dom"/>
</dbReference>
<dbReference type="AlphaFoldDB" id="A0A7J0FYY4"/>
<evidence type="ECO:0000256" key="1">
    <source>
        <dbReference type="ARBA" id="ARBA00004162"/>
    </source>
</evidence>
<dbReference type="GO" id="GO:0019199">
    <property type="term" value="F:transmembrane receptor protein kinase activity"/>
    <property type="evidence" value="ECO:0007669"/>
    <property type="project" value="InterPro"/>
</dbReference>
<comment type="caution">
    <text evidence="13">The sequence shown here is derived from an EMBL/GenBank/DDBJ whole genome shotgun (WGS) entry which is preliminary data.</text>
</comment>
<dbReference type="SMART" id="SM00220">
    <property type="entry name" value="S_TKc"/>
    <property type="match status" value="1"/>
</dbReference>
<organism evidence="13 14">
    <name type="scientific">Actinidia rufa</name>
    <dbReference type="NCBI Taxonomy" id="165716"/>
    <lineage>
        <taxon>Eukaryota</taxon>
        <taxon>Viridiplantae</taxon>
        <taxon>Streptophyta</taxon>
        <taxon>Embryophyta</taxon>
        <taxon>Tracheophyta</taxon>
        <taxon>Spermatophyta</taxon>
        <taxon>Magnoliopsida</taxon>
        <taxon>eudicotyledons</taxon>
        <taxon>Gunneridae</taxon>
        <taxon>Pentapetalae</taxon>
        <taxon>asterids</taxon>
        <taxon>Ericales</taxon>
        <taxon>Actinidiaceae</taxon>
        <taxon>Actinidia</taxon>
    </lineage>
</organism>
<dbReference type="PROSITE" id="PS00107">
    <property type="entry name" value="PROTEIN_KINASE_ATP"/>
    <property type="match status" value="1"/>
</dbReference>
<keyword evidence="14" id="KW-1185">Reference proteome</keyword>
<evidence type="ECO:0000256" key="6">
    <source>
        <dbReference type="ARBA" id="ARBA00022840"/>
    </source>
</evidence>
<evidence type="ECO:0000313" key="13">
    <source>
        <dbReference type="EMBL" id="GFZ03886.1"/>
    </source>
</evidence>
<dbReference type="InterPro" id="IPR017441">
    <property type="entry name" value="Protein_kinase_ATP_BS"/>
</dbReference>
<evidence type="ECO:0000256" key="5">
    <source>
        <dbReference type="ARBA" id="ARBA00022741"/>
    </source>
</evidence>
<evidence type="ECO:0000256" key="8">
    <source>
        <dbReference type="ARBA" id="ARBA00023136"/>
    </source>
</evidence>
<comment type="subcellular location">
    <subcellularLocation>
        <location evidence="1">Cell membrane</location>
        <topology evidence="1">Single-pass membrane protein</topology>
    </subcellularLocation>
</comment>
<keyword evidence="13" id="KW-0418">Kinase</keyword>
<dbReference type="OrthoDB" id="4062651at2759"/>
<dbReference type="FunFam" id="1.10.510.10:FF:000468">
    <property type="entry name" value="PTI1-like tyrosine-protein kinase 3"/>
    <property type="match status" value="1"/>
</dbReference>
<name>A0A7J0FYY4_9ERIC</name>
<dbReference type="PANTHER" id="PTHR46204">
    <property type="entry name" value="CHITIN ELICITOR RECEPTOR KINASE 1-RELATED"/>
    <property type="match status" value="1"/>
</dbReference>
<feature type="domain" description="Protein kinase" evidence="12">
    <location>
        <begin position="290"/>
        <end position="558"/>
    </location>
</feature>
<keyword evidence="4" id="KW-0732">Signal</keyword>
<keyword evidence="7 11" id="KW-1133">Transmembrane helix</keyword>
<reference evidence="13 14" key="1">
    <citation type="submission" date="2019-07" db="EMBL/GenBank/DDBJ databases">
        <title>De Novo Assembly of kiwifruit Actinidia rufa.</title>
        <authorList>
            <person name="Sugita-Konishi S."/>
            <person name="Sato K."/>
            <person name="Mori E."/>
            <person name="Abe Y."/>
            <person name="Kisaki G."/>
            <person name="Hamano K."/>
            <person name="Suezawa K."/>
            <person name="Otani M."/>
            <person name="Fukuda T."/>
            <person name="Manabe T."/>
            <person name="Gomi K."/>
            <person name="Tabuchi M."/>
            <person name="Akimitsu K."/>
            <person name="Kataoka I."/>
        </authorList>
    </citation>
    <scope>NUCLEOTIDE SEQUENCE [LARGE SCALE GENOMIC DNA]</scope>
    <source>
        <strain evidence="14">cv. Fuchu</strain>
    </source>
</reference>
<dbReference type="InterPro" id="IPR011009">
    <property type="entry name" value="Kinase-like_dom_sf"/>
</dbReference>
<dbReference type="Proteomes" id="UP000585474">
    <property type="component" value="Unassembled WGS sequence"/>
</dbReference>
<evidence type="ECO:0000259" key="12">
    <source>
        <dbReference type="PROSITE" id="PS50011"/>
    </source>
</evidence>
<evidence type="ECO:0000256" key="4">
    <source>
        <dbReference type="ARBA" id="ARBA00022729"/>
    </source>
</evidence>
<dbReference type="Gene3D" id="3.30.200.20">
    <property type="entry name" value="Phosphorylase Kinase, domain 1"/>
    <property type="match status" value="1"/>
</dbReference>
<evidence type="ECO:0000313" key="14">
    <source>
        <dbReference type="Proteomes" id="UP000585474"/>
    </source>
</evidence>
<dbReference type="PANTHER" id="PTHR46204:SF11">
    <property type="entry name" value="PROTEIN KINASE DOMAIN-CONTAINING PROTEIN"/>
    <property type="match status" value="1"/>
</dbReference>
<accession>A0A7J0FYY4</accession>
<evidence type="ECO:0000256" key="9">
    <source>
        <dbReference type="ARBA" id="ARBA00023157"/>
    </source>
</evidence>
<dbReference type="GO" id="GO:0045087">
    <property type="term" value="P:innate immune response"/>
    <property type="evidence" value="ECO:0007669"/>
    <property type="project" value="InterPro"/>
</dbReference>
<feature type="transmembrane region" description="Helical" evidence="11">
    <location>
        <begin position="12"/>
        <end position="31"/>
    </location>
</feature>
<gene>
    <name evidence="13" type="ORF">Acr_16g0005100</name>
</gene>
<evidence type="ECO:0000256" key="2">
    <source>
        <dbReference type="ARBA" id="ARBA00022475"/>
    </source>
</evidence>
<dbReference type="Gene3D" id="1.10.510.10">
    <property type="entry name" value="Transferase(Phosphotransferase) domain 1"/>
    <property type="match status" value="1"/>
</dbReference>
<keyword evidence="13" id="KW-0808">Transferase</keyword>
<feature type="transmembrane region" description="Helical" evidence="11">
    <location>
        <begin position="206"/>
        <end position="228"/>
    </location>
</feature>
<evidence type="ECO:0000256" key="3">
    <source>
        <dbReference type="ARBA" id="ARBA00022692"/>
    </source>
</evidence>
<dbReference type="GO" id="GO:0005524">
    <property type="term" value="F:ATP binding"/>
    <property type="evidence" value="ECO:0007669"/>
    <property type="project" value="UniProtKB-UniRule"/>
</dbReference>
<keyword evidence="9" id="KW-1015">Disulfide bond</keyword>
<keyword evidence="3 11" id="KW-0812">Transmembrane</keyword>
<protein>
    <submittedName>
        <fullName evidence="13">Protein kinase superfamily protein</fullName>
    </submittedName>
</protein>
<sequence length="586" mass="65947">MATSMASRINHLFYVFLIAILGEVFPFKVVISSSLMYPLSCFDNVKACTFYLYHIPRGHILEQIPSLYSVNTSQIKPHNSWHQRRLPGICSLYLPRCRWHQQVRGEKEKFVNGSAVTLHLVCGCVERETQEVATYTVQNNDTISGIAEIISTTVTTIEKTSANILPKIQVALMLVGCYLYQERREGLQLPGKVSGILHLPGQRNHWTAIISILSAITLISAGMLMLFLRRKRTQGKSEEEPIDVIKRPSAKRSTLQTQFQRKDIQDVTSIQSEKPVRFSLEEIAEATSHFNESRKIGEGGYGSVYFGVLGEREVAVKKMKSSKSKEFLAELNVELLGYASGDNHLYVIYEYVRNGSLNEHLHDPLLKGQQPLSWTARARIGLDTTRGIEDIDDHTKARYVHQDIKISNIPLDESLRAKVADFGLAKLVESSNEKDFIATRLVGAPGYLPSESISELQTTCKTDVFAFGVVLAELITGQRALVHDNREPKKTKSLVSLMYATFRDKDPETAIEANIDVNLRGIYPTEEVQKMAELARRFLSEDPDYRPEMREVFTMLALAQIMMSSIEWEASLGGTSQIFSGLVHGR</sequence>
<dbReference type="Pfam" id="PF00069">
    <property type="entry name" value="Pkinase"/>
    <property type="match status" value="1"/>
</dbReference>
<dbReference type="EMBL" id="BJWL01000016">
    <property type="protein sequence ID" value="GFZ03886.1"/>
    <property type="molecule type" value="Genomic_DNA"/>
</dbReference>
<evidence type="ECO:0000256" key="7">
    <source>
        <dbReference type="ARBA" id="ARBA00022989"/>
    </source>
</evidence>
<dbReference type="GO" id="GO:0005886">
    <property type="term" value="C:plasma membrane"/>
    <property type="evidence" value="ECO:0007669"/>
    <property type="project" value="UniProtKB-SubCell"/>
</dbReference>
<feature type="binding site" evidence="10">
    <location>
        <position position="318"/>
    </location>
    <ligand>
        <name>ATP</name>
        <dbReference type="ChEBI" id="CHEBI:30616"/>
    </ligand>
</feature>
<dbReference type="SUPFAM" id="SSF56112">
    <property type="entry name" value="Protein kinase-like (PK-like)"/>
    <property type="match status" value="1"/>
</dbReference>
<keyword evidence="6 10" id="KW-0067">ATP-binding</keyword>
<proteinExistence type="predicted"/>
<dbReference type="InterPro" id="IPR044812">
    <property type="entry name" value="CERK1/LYK3-like"/>
</dbReference>